<dbReference type="SUPFAM" id="SSF52540">
    <property type="entry name" value="P-loop containing nucleoside triphosphate hydrolases"/>
    <property type="match status" value="2"/>
</dbReference>
<evidence type="ECO:0000256" key="4">
    <source>
        <dbReference type="ARBA" id="ARBA00022741"/>
    </source>
</evidence>
<dbReference type="InterPro" id="IPR017871">
    <property type="entry name" value="ABC_transporter-like_CS"/>
</dbReference>
<evidence type="ECO:0000313" key="7">
    <source>
        <dbReference type="EMBL" id="GBR46299.1"/>
    </source>
</evidence>
<dbReference type="Proteomes" id="UP001062443">
    <property type="component" value="Unassembled WGS sequence"/>
</dbReference>
<evidence type="ECO:0000259" key="6">
    <source>
        <dbReference type="PROSITE" id="PS50893"/>
    </source>
</evidence>
<dbReference type="PROSITE" id="PS00211">
    <property type="entry name" value="ABC_TRANSPORTER_1"/>
    <property type="match status" value="1"/>
</dbReference>
<dbReference type="SMART" id="SM00382">
    <property type="entry name" value="AAA"/>
    <property type="match status" value="2"/>
</dbReference>
<protein>
    <submittedName>
        <fullName evidence="7">Oligopeptide/dipeptide ABC transporter ATPase subunit</fullName>
    </submittedName>
</protein>
<dbReference type="InterPro" id="IPR003593">
    <property type="entry name" value="AAA+_ATPase"/>
</dbReference>
<keyword evidence="8" id="KW-1185">Reference proteome</keyword>
<evidence type="ECO:0000256" key="2">
    <source>
        <dbReference type="ARBA" id="ARBA00005417"/>
    </source>
</evidence>
<feature type="domain" description="ABC transporter" evidence="6">
    <location>
        <begin position="276"/>
        <end position="523"/>
    </location>
</feature>
<keyword evidence="5" id="KW-0067">ATP-binding</keyword>
<dbReference type="RefSeq" id="WP_068173252.1">
    <property type="nucleotide sequence ID" value="NZ_BAQB01000012.1"/>
</dbReference>
<evidence type="ECO:0000256" key="3">
    <source>
        <dbReference type="ARBA" id="ARBA00022448"/>
    </source>
</evidence>
<dbReference type="InterPro" id="IPR003439">
    <property type="entry name" value="ABC_transporter-like_ATP-bd"/>
</dbReference>
<dbReference type="InterPro" id="IPR027417">
    <property type="entry name" value="P-loop_NTPase"/>
</dbReference>
<dbReference type="PANTHER" id="PTHR43776">
    <property type="entry name" value="TRANSPORT ATP-BINDING PROTEIN"/>
    <property type="match status" value="1"/>
</dbReference>
<accession>A0ABQ0QIR9</accession>
<dbReference type="PROSITE" id="PS50893">
    <property type="entry name" value="ABC_TRANSPORTER_2"/>
    <property type="match status" value="2"/>
</dbReference>
<sequence length="605" mass="64653">MTATIQVENLDIVGRRGKGVELPIVQNVSFSVQRGDMLALIGESGSGKTTIALSLLGHIRKGCRIAGGSVRVAGYDITTLTPHECRSMRGRVVSYVAQNAGSAFNPALSIMPQVVEAASVHRILPKRDLEARAIDLFRALALPDPETIGKRYPSELSGGQLQRLMAAMALITDPEVVVFDEPTTALDVTTQIEVLAAFKAVLAERGITGVYVTHDLAVVAQIADHAVVLKDGAIREAGTVSDILFQPEDPYSQALLAAAEPSVRPTQGVEEGEALLEVRDLVVGYGRPTAMGLPENVIVNHTSFSVPKGGMLGIIGESGCGKSTLARAISGLQPWASGDIFFNGVSLAGDVTLRTPEQRRHLQFVAQNADSVLNPTKPIGKTLERVVRFYGNARGEAVTRRVYELLDMVQLSPALATRLPSELSGGQKQRVNFARALAAGPKVVLCDEITAALDTVVAAAIRTLMTDLQRDLGLAFIFITHDLHALQSICDRVAVLYAGQAVEVGSAEALGAGIHHPYTRLLRASVPLMDSSWLERTRERGLAKALPVATCDPASTPPELCCFLARCPDRVSGLCDKEPPPTLFVPQGPRVLCHLPTSTRPEFST</sequence>
<keyword evidence="4" id="KW-0547">Nucleotide-binding</keyword>
<dbReference type="InterPro" id="IPR050319">
    <property type="entry name" value="ABC_transp_ATP-bind"/>
</dbReference>
<proteinExistence type="inferred from homology"/>
<organism evidence="7 8">
    <name type="scientific">Neokomagataea tanensis NBRC 106556</name>
    <dbReference type="NCBI Taxonomy" id="1223519"/>
    <lineage>
        <taxon>Bacteria</taxon>
        <taxon>Pseudomonadati</taxon>
        <taxon>Pseudomonadota</taxon>
        <taxon>Alphaproteobacteria</taxon>
        <taxon>Acetobacterales</taxon>
        <taxon>Acetobacteraceae</taxon>
        <taxon>Neokomagataea</taxon>
    </lineage>
</organism>
<evidence type="ECO:0000256" key="1">
    <source>
        <dbReference type="ARBA" id="ARBA00004417"/>
    </source>
</evidence>
<comment type="caution">
    <text evidence="7">The sequence shown here is derived from an EMBL/GenBank/DDBJ whole genome shotgun (WGS) entry which is preliminary data.</text>
</comment>
<evidence type="ECO:0000313" key="8">
    <source>
        <dbReference type="Proteomes" id="UP001062443"/>
    </source>
</evidence>
<dbReference type="InterPro" id="IPR013563">
    <property type="entry name" value="Oligopep_ABC_C"/>
</dbReference>
<dbReference type="Pfam" id="PF00005">
    <property type="entry name" value="ABC_tran"/>
    <property type="match status" value="2"/>
</dbReference>
<comment type="similarity">
    <text evidence="2">Belongs to the ABC transporter superfamily.</text>
</comment>
<dbReference type="Pfam" id="PF08352">
    <property type="entry name" value="oligo_HPY"/>
    <property type="match status" value="1"/>
</dbReference>
<comment type="subcellular location">
    <subcellularLocation>
        <location evidence="1">Cell inner membrane</location>
        <topology evidence="1">Peripheral membrane protein</topology>
    </subcellularLocation>
</comment>
<dbReference type="CDD" id="cd03257">
    <property type="entry name" value="ABC_NikE_OppD_transporters"/>
    <property type="match status" value="2"/>
</dbReference>
<evidence type="ECO:0000256" key="5">
    <source>
        <dbReference type="ARBA" id="ARBA00022840"/>
    </source>
</evidence>
<feature type="domain" description="ABC transporter" evidence="6">
    <location>
        <begin position="5"/>
        <end position="256"/>
    </location>
</feature>
<dbReference type="PANTHER" id="PTHR43776:SF7">
    <property type="entry name" value="D,D-DIPEPTIDE TRANSPORT ATP-BINDING PROTEIN DDPF-RELATED"/>
    <property type="match status" value="1"/>
</dbReference>
<name>A0ABQ0QIR9_9PROT</name>
<keyword evidence="3" id="KW-0813">Transport</keyword>
<dbReference type="EMBL" id="BAQB01000012">
    <property type="protein sequence ID" value="GBR46299.1"/>
    <property type="molecule type" value="Genomic_DNA"/>
</dbReference>
<gene>
    <name evidence="7" type="ORF">AA106556_1064</name>
</gene>
<reference evidence="7" key="1">
    <citation type="submission" date="2013-04" db="EMBL/GenBank/DDBJ databases">
        <title>The genome sequencing project of 58 acetic acid bacteria.</title>
        <authorList>
            <person name="Okamoto-Kainuma A."/>
            <person name="Ishikawa M."/>
            <person name="Umino S."/>
            <person name="Koizumi Y."/>
            <person name="Shiwa Y."/>
            <person name="Yoshikawa H."/>
            <person name="Matsutani M."/>
            <person name="Matsushita K."/>
        </authorList>
    </citation>
    <scope>NUCLEOTIDE SEQUENCE</scope>
    <source>
        <strain evidence="7">NBRC 106556</strain>
    </source>
</reference>
<dbReference type="Gene3D" id="3.40.50.300">
    <property type="entry name" value="P-loop containing nucleotide triphosphate hydrolases"/>
    <property type="match status" value="2"/>
</dbReference>